<accession>A0A9P0Z9G1</accession>
<evidence type="ECO:0000313" key="2">
    <source>
        <dbReference type="EMBL" id="CAH9092004.1"/>
    </source>
</evidence>
<dbReference type="PANTHER" id="PTHR47481">
    <property type="match status" value="1"/>
</dbReference>
<dbReference type="EMBL" id="CAMAPE010000027">
    <property type="protein sequence ID" value="CAH9092004.1"/>
    <property type="molecule type" value="Genomic_DNA"/>
</dbReference>
<dbReference type="PANTHER" id="PTHR47481:SF22">
    <property type="entry name" value="RETROTRANSPOSON GAG DOMAIN-CONTAINING PROTEIN"/>
    <property type="match status" value="1"/>
</dbReference>
<feature type="compositionally biased region" description="Basic residues" evidence="1">
    <location>
        <begin position="323"/>
        <end position="338"/>
    </location>
</feature>
<dbReference type="Proteomes" id="UP001152484">
    <property type="component" value="Unassembled WGS sequence"/>
</dbReference>
<evidence type="ECO:0000256" key="1">
    <source>
        <dbReference type="SAM" id="MobiDB-lite"/>
    </source>
</evidence>
<dbReference type="Pfam" id="PF14223">
    <property type="entry name" value="Retrotran_gag_2"/>
    <property type="match status" value="1"/>
</dbReference>
<sequence>MSSSSLDPNTWVPPVFDWSSPARGSRMQGPTSVPASPSCLQFCDPTFVGAQGVAPPTTAPVHRRPAVAPVSSLEAIAQAMGFSTPNVTHIVTTKLDAVADYLPWRTQFESFLVSHGLMGILDGTITAPSQYIFDNLRLEIVNNEYYYWLKLDQTVRSWLFATLSRDILVEVHTLQTSATIWNHLESRFMAASMARSMELKRMFSASKKKENQSIEQYMREIQKIADALATINSPVSMKDLLEQTLLRLGPDYESIITTLTTFPEGLTFDKLRTKFMEQENRLRYLRAQETMHQPAAFAAQPAAPAVAPAPGGDPRGGNIFNRGRGRRGGRGRGQRGRGRGYGQQ</sequence>
<name>A0A9P0Z9G1_CUSEU</name>
<comment type="caution">
    <text evidence="2">The sequence shown here is derived from an EMBL/GenBank/DDBJ whole genome shotgun (WGS) entry which is preliminary data.</text>
</comment>
<organism evidence="2 3">
    <name type="scientific">Cuscuta europaea</name>
    <name type="common">European dodder</name>
    <dbReference type="NCBI Taxonomy" id="41803"/>
    <lineage>
        <taxon>Eukaryota</taxon>
        <taxon>Viridiplantae</taxon>
        <taxon>Streptophyta</taxon>
        <taxon>Embryophyta</taxon>
        <taxon>Tracheophyta</taxon>
        <taxon>Spermatophyta</taxon>
        <taxon>Magnoliopsida</taxon>
        <taxon>eudicotyledons</taxon>
        <taxon>Gunneridae</taxon>
        <taxon>Pentapetalae</taxon>
        <taxon>asterids</taxon>
        <taxon>lamiids</taxon>
        <taxon>Solanales</taxon>
        <taxon>Convolvulaceae</taxon>
        <taxon>Cuscuteae</taxon>
        <taxon>Cuscuta</taxon>
        <taxon>Cuscuta subgen. Cuscuta</taxon>
    </lineage>
</organism>
<gene>
    <name evidence="2" type="ORF">CEURO_LOCUS11800</name>
</gene>
<dbReference type="OrthoDB" id="913062at2759"/>
<evidence type="ECO:0000313" key="3">
    <source>
        <dbReference type="Proteomes" id="UP001152484"/>
    </source>
</evidence>
<evidence type="ECO:0008006" key="4">
    <source>
        <dbReference type="Google" id="ProtNLM"/>
    </source>
</evidence>
<feature type="compositionally biased region" description="Low complexity" evidence="1">
    <location>
        <begin position="301"/>
        <end position="310"/>
    </location>
</feature>
<keyword evidence="3" id="KW-1185">Reference proteome</keyword>
<reference evidence="2" key="1">
    <citation type="submission" date="2022-07" db="EMBL/GenBank/DDBJ databases">
        <authorList>
            <person name="Macas J."/>
            <person name="Novak P."/>
            <person name="Neumann P."/>
        </authorList>
    </citation>
    <scope>NUCLEOTIDE SEQUENCE</scope>
</reference>
<dbReference type="AlphaFoldDB" id="A0A9P0Z9G1"/>
<feature type="region of interest" description="Disordered" evidence="1">
    <location>
        <begin position="301"/>
        <end position="344"/>
    </location>
</feature>
<proteinExistence type="predicted"/>
<protein>
    <recommendedName>
        <fullName evidence="4">Retrotransposon gag domain-containing protein</fullName>
    </recommendedName>
</protein>